<proteinExistence type="predicted"/>
<dbReference type="AlphaFoldDB" id="A0A9D4NAU2"/>
<evidence type="ECO:0000313" key="2">
    <source>
        <dbReference type="Proteomes" id="UP000828390"/>
    </source>
</evidence>
<organism evidence="1 2">
    <name type="scientific">Dreissena polymorpha</name>
    <name type="common">Zebra mussel</name>
    <name type="synonym">Mytilus polymorpha</name>
    <dbReference type="NCBI Taxonomy" id="45954"/>
    <lineage>
        <taxon>Eukaryota</taxon>
        <taxon>Metazoa</taxon>
        <taxon>Spiralia</taxon>
        <taxon>Lophotrochozoa</taxon>
        <taxon>Mollusca</taxon>
        <taxon>Bivalvia</taxon>
        <taxon>Autobranchia</taxon>
        <taxon>Heteroconchia</taxon>
        <taxon>Euheterodonta</taxon>
        <taxon>Imparidentia</taxon>
        <taxon>Neoheterodontei</taxon>
        <taxon>Myida</taxon>
        <taxon>Dreissenoidea</taxon>
        <taxon>Dreissenidae</taxon>
        <taxon>Dreissena</taxon>
    </lineage>
</organism>
<reference evidence="1" key="1">
    <citation type="journal article" date="2019" name="bioRxiv">
        <title>The Genome of the Zebra Mussel, Dreissena polymorpha: A Resource for Invasive Species Research.</title>
        <authorList>
            <person name="McCartney M.A."/>
            <person name="Auch B."/>
            <person name="Kono T."/>
            <person name="Mallez S."/>
            <person name="Zhang Y."/>
            <person name="Obille A."/>
            <person name="Becker A."/>
            <person name="Abrahante J.E."/>
            <person name="Garbe J."/>
            <person name="Badalamenti J.P."/>
            <person name="Herman A."/>
            <person name="Mangelson H."/>
            <person name="Liachko I."/>
            <person name="Sullivan S."/>
            <person name="Sone E.D."/>
            <person name="Koren S."/>
            <person name="Silverstein K.A.T."/>
            <person name="Beckman K.B."/>
            <person name="Gohl D.M."/>
        </authorList>
    </citation>
    <scope>NUCLEOTIDE SEQUENCE</scope>
    <source>
        <strain evidence="1">Duluth1</strain>
        <tissue evidence="1">Whole animal</tissue>
    </source>
</reference>
<keyword evidence="2" id="KW-1185">Reference proteome</keyword>
<name>A0A9D4NAU2_DREPO</name>
<gene>
    <name evidence="1" type="ORF">DPMN_015071</name>
</gene>
<reference evidence="1" key="2">
    <citation type="submission" date="2020-11" db="EMBL/GenBank/DDBJ databases">
        <authorList>
            <person name="McCartney M.A."/>
            <person name="Auch B."/>
            <person name="Kono T."/>
            <person name="Mallez S."/>
            <person name="Becker A."/>
            <person name="Gohl D.M."/>
            <person name="Silverstein K.A.T."/>
            <person name="Koren S."/>
            <person name="Bechman K.B."/>
            <person name="Herman A."/>
            <person name="Abrahante J.E."/>
            <person name="Garbe J."/>
        </authorList>
    </citation>
    <scope>NUCLEOTIDE SEQUENCE</scope>
    <source>
        <strain evidence="1">Duluth1</strain>
        <tissue evidence="1">Whole animal</tissue>
    </source>
</reference>
<evidence type="ECO:0000313" key="1">
    <source>
        <dbReference type="EMBL" id="KAH3890980.1"/>
    </source>
</evidence>
<comment type="caution">
    <text evidence="1">The sequence shown here is derived from an EMBL/GenBank/DDBJ whole genome shotgun (WGS) entry which is preliminary data.</text>
</comment>
<accession>A0A9D4NAU2</accession>
<dbReference type="Proteomes" id="UP000828390">
    <property type="component" value="Unassembled WGS sequence"/>
</dbReference>
<dbReference type="EMBL" id="JAIWYP010000001">
    <property type="protein sequence ID" value="KAH3890980.1"/>
    <property type="molecule type" value="Genomic_DNA"/>
</dbReference>
<protein>
    <submittedName>
        <fullName evidence="1">Uncharacterized protein</fullName>
    </submittedName>
</protein>
<sequence>MQPSQTSFPLQDFIFVGMNFLTHINRVRVSPQRVSDLLLEGQMGAVPISYHSSRFPLTQRYPELCSRLRCSVDVSSYVSSALSLSSMEMVSRQSC</sequence>